<dbReference type="OrthoDB" id="2520703at2759"/>
<evidence type="ECO:0000313" key="2">
    <source>
        <dbReference type="Proteomes" id="UP000184383"/>
    </source>
</evidence>
<protein>
    <submittedName>
        <fullName evidence="1">Uncharacterized protein</fullName>
    </submittedName>
</protein>
<dbReference type="VEuPathDB" id="FungiDB:ASPWEDRAFT_176845"/>
<organism evidence="1 2">
    <name type="scientific">Aspergillus wentii DTO 134E9</name>
    <dbReference type="NCBI Taxonomy" id="1073089"/>
    <lineage>
        <taxon>Eukaryota</taxon>
        <taxon>Fungi</taxon>
        <taxon>Dikarya</taxon>
        <taxon>Ascomycota</taxon>
        <taxon>Pezizomycotina</taxon>
        <taxon>Eurotiomycetes</taxon>
        <taxon>Eurotiomycetidae</taxon>
        <taxon>Eurotiales</taxon>
        <taxon>Aspergillaceae</taxon>
        <taxon>Aspergillus</taxon>
        <taxon>Aspergillus subgen. Cremei</taxon>
    </lineage>
</organism>
<reference evidence="2" key="1">
    <citation type="journal article" date="2017" name="Genome Biol.">
        <title>Comparative genomics reveals high biological diversity and specific adaptations in the industrially and medically important fungal genus Aspergillus.</title>
        <authorList>
            <person name="de Vries R.P."/>
            <person name="Riley R."/>
            <person name="Wiebenga A."/>
            <person name="Aguilar-Osorio G."/>
            <person name="Amillis S."/>
            <person name="Uchima C.A."/>
            <person name="Anderluh G."/>
            <person name="Asadollahi M."/>
            <person name="Askin M."/>
            <person name="Barry K."/>
            <person name="Battaglia E."/>
            <person name="Bayram O."/>
            <person name="Benocci T."/>
            <person name="Braus-Stromeyer S.A."/>
            <person name="Caldana C."/>
            <person name="Canovas D."/>
            <person name="Cerqueira G.C."/>
            <person name="Chen F."/>
            <person name="Chen W."/>
            <person name="Choi C."/>
            <person name="Clum A."/>
            <person name="Dos Santos R.A."/>
            <person name="Damasio A.R."/>
            <person name="Diallinas G."/>
            <person name="Emri T."/>
            <person name="Fekete E."/>
            <person name="Flipphi M."/>
            <person name="Freyberg S."/>
            <person name="Gallo A."/>
            <person name="Gournas C."/>
            <person name="Habgood R."/>
            <person name="Hainaut M."/>
            <person name="Harispe M.L."/>
            <person name="Henrissat B."/>
            <person name="Hilden K.S."/>
            <person name="Hope R."/>
            <person name="Hossain A."/>
            <person name="Karabika E."/>
            <person name="Karaffa L."/>
            <person name="Karanyi Z."/>
            <person name="Krasevec N."/>
            <person name="Kuo A."/>
            <person name="Kusch H."/>
            <person name="LaButti K."/>
            <person name="Lagendijk E.L."/>
            <person name="Lapidus A."/>
            <person name="Levasseur A."/>
            <person name="Lindquist E."/>
            <person name="Lipzen A."/>
            <person name="Logrieco A.F."/>
            <person name="MacCabe A."/>
            <person name="Maekelae M.R."/>
            <person name="Malavazi I."/>
            <person name="Melin P."/>
            <person name="Meyer V."/>
            <person name="Mielnichuk N."/>
            <person name="Miskei M."/>
            <person name="Molnar A.P."/>
            <person name="Mule G."/>
            <person name="Ngan C.Y."/>
            <person name="Orejas M."/>
            <person name="Orosz E."/>
            <person name="Ouedraogo J.P."/>
            <person name="Overkamp K.M."/>
            <person name="Park H.-S."/>
            <person name="Perrone G."/>
            <person name="Piumi F."/>
            <person name="Punt P.J."/>
            <person name="Ram A.F."/>
            <person name="Ramon A."/>
            <person name="Rauscher S."/>
            <person name="Record E."/>
            <person name="Riano-Pachon D.M."/>
            <person name="Robert V."/>
            <person name="Roehrig J."/>
            <person name="Ruller R."/>
            <person name="Salamov A."/>
            <person name="Salih N.S."/>
            <person name="Samson R.A."/>
            <person name="Sandor E."/>
            <person name="Sanguinetti M."/>
            <person name="Schuetze T."/>
            <person name="Sepcic K."/>
            <person name="Shelest E."/>
            <person name="Sherlock G."/>
            <person name="Sophianopoulou V."/>
            <person name="Squina F.M."/>
            <person name="Sun H."/>
            <person name="Susca A."/>
            <person name="Todd R.B."/>
            <person name="Tsang A."/>
            <person name="Unkles S.E."/>
            <person name="van de Wiele N."/>
            <person name="van Rossen-Uffink D."/>
            <person name="Oliveira J.V."/>
            <person name="Vesth T.C."/>
            <person name="Visser J."/>
            <person name="Yu J.-H."/>
            <person name="Zhou M."/>
            <person name="Andersen M.R."/>
            <person name="Archer D.B."/>
            <person name="Baker S.E."/>
            <person name="Benoit I."/>
            <person name="Brakhage A.A."/>
            <person name="Braus G.H."/>
            <person name="Fischer R."/>
            <person name="Frisvad J.C."/>
            <person name="Goldman G.H."/>
            <person name="Houbraken J."/>
            <person name="Oakley B."/>
            <person name="Pocsi I."/>
            <person name="Scazzocchio C."/>
            <person name="Seiboth B."/>
            <person name="vanKuyk P.A."/>
            <person name="Wortman J."/>
            <person name="Dyer P.S."/>
            <person name="Grigoriev I.V."/>
        </authorList>
    </citation>
    <scope>NUCLEOTIDE SEQUENCE [LARGE SCALE GENOMIC DNA]</scope>
    <source>
        <strain evidence="2">DTO 134E9</strain>
    </source>
</reference>
<dbReference type="GeneID" id="63747413"/>
<keyword evidence="2" id="KW-1185">Reference proteome</keyword>
<dbReference type="RefSeq" id="XP_040683852.1">
    <property type="nucleotide sequence ID" value="XM_040831565.1"/>
</dbReference>
<gene>
    <name evidence="1" type="ORF">ASPWEDRAFT_176845</name>
</gene>
<accession>A0A1L9R5I5</accession>
<dbReference type="Proteomes" id="UP000184383">
    <property type="component" value="Unassembled WGS sequence"/>
</dbReference>
<dbReference type="EMBL" id="KV878217">
    <property type="protein sequence ID" value="OJJ30175.1"/>
    <property type="molecule type" value="Genomic_DNA"/>
</dbReference>
<name>A0A1L9R5I5_ASPWE</name>
<sequence length="263" mass="30528">MFENTLAFPSLKTVSLNDQFEGVDTHSELATNMFYLPAVRRIEYHGLWEFTPYMIDAMEGTPSGKLTHFQVEIGEWHNNDKMGQEYLFQASPFRQLLLPSQDTLRALSLDFDREHRFRVHYCWNERSFHTESITDILPFGSTKEFHLLRNLKMRYANLAGLPCPQHVDEWDGHHQQSLVDILPSSLASLTITETPCAYLRIVISDVEALLKGNEKGMPRLKHIILQIWPKPKDFEDIKVLLDGLSLVAEGMGVRMGYELERYW</sequence>
<evidence type="ECO:0000313" key="1">
    <source>
        <dbReference type="EMBL" id="OJJ30175.1"/>
    </source>
</evidence>
<proteinExistence type="predicted"/>
<dbReference type="AlphaFoldDB" id="A0A1L9R5I5"/>